<keyword evidence="1" id="KW-0732">Signal</keyword>
<dbReference type="Proteomes" id="UP000215595">
    <property type="component" value="Unassembled WGS sequence"/>
</dbReference>
<dbReference type="Pfam" id="PF09982">
    <property type="entry name" value="LpxR"/>
    <property type="match status" value="1"/>
</dbReference>
<evidence type="ECO:0000313" key="2">
    <source>
        <dbReference type="EMBL" id="OYX33430.1"/>
    </source>
</evidence>
<evidence type="ECO:0000256" key="1">
    <source>
        <dbReference type="SAM" id="SignalP"/>
    </source>
</evidence>
<accession>A0A258FLG9</accession>
<feature type="signal peptide" evidence="1">
    <location>
        <begin position="1"/>
        <end position="23"/>
    </location>
</feature>
<dbReference type="Gene3D" id="2.40.128.140">
    <property type="entry name" value="Outer membrane protein"/>
    <property type="match status" value="1"/>
</dbReference>
<evidence type="ECO:0008006" key="4">
    <source>
        <dbReference type="Google" id="ProtNLM"/>
    </source>
</evidence>
<proteinExistence type="predicted"/>
<dbReference type="AlphaFoldDB" id="A0A258FLG9"/>
<dbReference type="InterPro" id="IPR037107">
    <property type="entry name" value="Put_OMP_sf"/>
</dbReference>
<name>A0A258FLG9_9CAUL</name>
<dbReference type="InterPro" id="IPR018707">
    <property type="entry name" value="LpxR"/>
</dbReference>
<organism evidence="2 3">
    <name type="scientific">Brevundimonas subvibrioides</name>
    <dbReference type="NCBI Taxonomy" id="74313"/>
    <lineage>
        <taxon>Bacteria</taxon>
        <taxon>Pseudomonadati</taxon>
        <taxon>Pseudomonadota</taxon>
        <taxon>Alphaproteobacteria</taxon>
        <taxon>Caulobacterales</taxon>
        <taxon>Caulobacteraceae</taxon>
        <taxon>Brevundimonas</taxon>
    </lineage>
</organism>
<reference evidence="2 3" key="1">
    <citation type="submission" date="2017-03" db="EMBL/GenBank/DDBJ databases">
        <title>Lifting the veil on microbial sulfur biogeochemistry in mining wastewaters.</title>
        <authorList>
            <person name="Kantor R.S."/>
            <person name="Colenbrander Nelson T."/>
            <person name="Marshall S."/>
            <person name="Bennett D."/>
            <person name="Apte S."/>
            <person name="Camacho D."/>
            <person name="Thomas B.C."/>
            <person name="Warren L.A."/>
            <person name="Banfield J.F."/>
        </authorList>
    </citation>
    <scope>NUCLEOTIDE SEQUENCE [LARGE SCALE GENOMIC DNA]</scope>
    <source>
        <strain evidence="2">32-69-9</strain>
    </source>
</reference>
<sequence>MIRLSGCVFGVVALVAGSVPAGAQTVVNQNWSDGEQRTASTITAQLNRQVGFNVATEREFGPALEFATDYTPIAAQSPFAATTTHDVWHEGEGHSDRLRLRQRGELRRADGSPLPLTPLDQAAFDAEGYDLSYTRGWPVARGYTASGLEVTLTPHAGVGVGDRGGSAQAGATLTIGSGVDDMVPEGAEAFGERARWYLYAAGSGTAVGYNFARTRDGDYARSGVSRDSGSFLGDASIGVAMRRGHVQGSFGLVYRELEAEGLRGGEGFDRDVTEGLVAFQLSIKPE</sequence>
<comment type="caution">
    <text evidence="2">The sequence shown here is derived from an EMBL/GenBank/DDBJ whole genome shotgun (WGS) entry which is preliminary data.</text>
</comment>
<dbReference type="EMBL" id="NCEB01000016">
    <property type="protein sequence ID" value="OYX33430.1"/>
    <property type="molecule type" value="Genomic_DNA"/>
</dbReference>
<protein>
    <recommendedName>
        <fullName evidence="4">DUF2219 domain-containing protein</fullName>
    </recommendedName>
</protein>
<gene>
    <name evidence="2" type="ORF">B7Z01_08845</name>
</gene>
<feature type="chain" id="PRO_5012807643" description="DUF2219 domain-containing protein" evidence="1">
    <location>
        <begin position="24"/>
        <end position="286"/>
    </location>
</feature>
<evidence type="ECO:0000313" key="3">
    <source>
        <dbReference type="Proteomes" id="UP000215595"/>
    </source>
</evidence>